<dbReference type="WBParaSite" id="HPLM_0001803201-mRNA-1">
    <property type="protein sequence ID" value="HPLM_0001803201-mRNA-1"/>
    <property type="gene ID" value="HPLM_0001803201"/>
</dbReference>
<evidence type="ECO:0000259" key="3">
    <source>
        <dbReference type="Pfam" id="PF05175"/>
    </source>
</evidence>
<dbReference type="PROSITE" id="PS00092">
    <property type="entry name" value="N6_MTASE"/>
    <property type="match status" value="1"/>
</dbReference>
<dbReference type="AlphaFoldDB" id="A0A0N4X153"/>
<evidence type="ECO:0000256" key="2">
    <source>
        <dbReference type="ARBA" id="ARBA00041374"/>
    </source>
</evidence>
<dbReference type="Pfam" id="PF05175">
    <property type="entry name" value="MTS"/>
    <property type="match status" value="1"/>
</dbReference>
<protein>
    <recommendedName>
        <fullName evidence="2">Methyltransferase-like protein 5</fullName>
    </recommendedName>
</protein>
<dbReference type="InterPro" id="IPR007848">
    <property type="entry name" value="Small_mtfrase_dom"/>
</dbReference>
<dbReference type="SUPFAM" id="SSF53335">
    <property type="entry name" value="S-adenosyl-L-methionine-dependent methyltransferases"/>
    <property type="match status" value="1"/>
</dbReference>
<name>A0A0N4X153_HAEPC</name>
<reference evidence="6" key="1">
    <citation type="submission" date="2017-02" db="UniProtKB">
        <authorList>
            <consortium name="WormBaseParasite"/>
        </authorList>
    </citation>
    <scope>IDENTIFICATION</scope>
</reference>
<proteinExistence type="inferred from homology"/>
<dbReference type="OMA" id="DVVYSIH"/>
<accession>A0A0N4X153</accession>
<dbReference type="PANTHER" id="PTHR23290">
    <property type="entry name" value="RRNA N6-ADENOSINE-METHYLTRANSFERASE METTL5"/>
    <property type="match status" value="1"/>
</dbReference>
<evidence type="ECO:0000256" key="1">
    <source>
        <dbReference type="ARBA" id="ARBA00009741"/>
    </source>
</evidence>
<dbReference type="GO" id="GO:0003676">
    <property type="term" value="F:nucleic acid binding"/>
    <property type="evidence" value="ECO:0007669"/>
    <property type="project" value="InterPro"/>
</dbReference>
<dbReference type="InterPro" id="IPR051720">
    <property type="entry name" value="rRNA_MeTrfase/Polyamine_Synth"/>
</dbReference>
<keyword evidence="5" id="KW-1185">Reference proteome</keyword>
<dbReference type="EMBL" id="UZAF01020289">
    <property type="protein sequence ID" value="VDO68406.1"/>
    <property type="molecule type" value="Genomic_DNA"/>
</dbReference>
<dbReference type="GO" id="GO:0008988">
    <property type="term" value="F:rRNA (adenine-N6-)-methyltransferase activity"/>
    <property type="evidence" value="ECO:0007669"/>
    <property type="project" value="TreeGrafter"/>
</dbReference>
<sequence length="211" mass="23443">MKPKRMEWLLSDLRSFENPNIKLEQYATSPELAIAIVDSIDRLVGLDGKFVADLGCGCGMLMSAVALAHQPTAVVGVDIDEYALSICKGNLEELGVESCCDLIKADVLQIPSALHGHFDVVIMNPPFGTKKNEGMDMQFVRAGLMMLLPGGSLFSLHKTSTRDYILKTANKWDDANARCVAELRWNLESTYKFHKKKSIDIAVDLIHYRKV</sequence>
<feature type="domain" description="Methyltransferase small" evidence="3">
    <location>
        <begin position="48"/>
        <end position="156"/>
    </location>
</feature>
<dbReference type="STRING" id="6290.A0A0N4X153"/>
<evidence type="ECO:0000313" key="6">
    <source>
        <dbReference type="WBParaSite" id="HPLM_0001803201-mRNA-1"/>
    </source>
</evidence>
<organism evidence="6">
    <name type="scientific">Haemonchus placei</name>
    <name type="common">Barber's pole worm</name>
    <dbReference type="NCBI Taxonomy" id="6290"/>
    <lineage>
        <taxon>Eukaryota</taxon>
        <taxon>Metazoa</taxon>
        <taxon>Ecdysozoa</taxon>
        <taxon>Nematoda</taxon>
        <taxon>Chromadorea</taxon>
        <taxon>Rhabditida</taxon>
        <taxon>Rhabditina</taxon>
        <taxon>Rhabditomorpha</taxon>
        <taxon>Strongyloidea</taxon>
        <taxon>Trichostrongylidae</taxon>
        <taxon>Haemonchus</taxon>
    </lineage>
</organism>
<reference evidence="4 5" key="2">
    <citation type="submission" date="2018-11" db="EMBL/GenBank/DDBJ databases">
        <authorList>
            <consortium name="Pathogen Informatics"/>
        </authorList>
    </citation>
    <scope>NUCLEOTIDE SEQUENCE [LARGE SCALE GENOMIC DNA]</scope>
    <source>
        <strain evidence="4 5">MHpl1</strain>
    </source>
</reference>
<gene>
    <name evidence="4" type="ORF">HPLM_LOCUS18024</name>
</gene>
<comment type="similarity">
    <text evidence="1">Belongs to the methyltransferase superfamily. PrmA family.</text>
</comment>
<dbReference type="OrthoDB" id="419617at2759"/>
<dbReference type="PANTHER" id="PTHR23290:SF0">
    <property type="entry name" value="RRNA N6-ADENOSINE-METHYLTRANSFERASE METTL5"/>
    <property type="match status" value="1"/>
</dbReference>
<dbReference type="InterPro" id="IPR002052">
    <property type="entry name" value="DNA_methylase_N6_adenine_CS"/>
</dbReference>
<dbReference type="InterPro" id="IPR029063">
    <property type="entry name" value="SAM-dependent_MTases_sf"/>
</dbReference>
<evidence type="ECO:0000313" key="4">
    <source>
        <dbReference type="EMBL" id="VDO68406.1"/>
    </source>
</evidence>
<dbReference type="Proteomes" id="UP000268014">
    <property type="component" value="Unassembled WGS sequence"/>
</dbReference>
<dbReference type="CDD" id="cd02440">
    <property type="entry name" value="AdoMet_MTases"/>
    <property type="match status" value="1"/>
</dbReference>
<evidence type="ECO:0000313" key="5">
    <source>
        <dbReference type="Proteomes" id="UP000268014"/>
    </source>
</evidence>
<dbReference type="Gene3D" id="3.40.50.150">
    <property type="entry name" value="Vaccinia Virus protein VP39"/>
    <property type="match status" value="1"/>
</dbReference>